<dbReference type="AlphaFoldDB" id="A0A0A9EU34"/>
<dbReference type="EMBL" id="GBRH01194309">
    <property type="protein sequence ID" value="JAE03587.1"/>
    <property type="molecule type" value="Transcribed_RNA"/>
</dbReference>
<accession>A0A0A9EU34</accession>
<evidence type="ECO:0000313" key="1">
    <source>
        <dbReference type="EMBL" id="JAE03587.1"/>
    </source>
</evidence>
<name>A0A0A9EU34_ARUDO</name>
<organism evidence="1">
    <name type="scientific">Arundo donax</name>
    <name type="common">Giant reed</name>
    <name type="synonym">Donax arundinaceus</name>
    <dbReference type="NCBI Taxonomy" id="35708"/>
    <lineage>
        <taxon>Eukaryota</taxon>
        <taxon>Viridiplantae</taxon>
        <taxon>Streptophyta</taxon>
        <taxon>Embryophyta</taxon>
        <taxon>Tracheophyta</taxon>
        <taxon>Spermatophyta</taxon>
        <taxon>Magnoliopsida</taxon>
        <taxon>Liliopsida</taxon>
        <taxon>Poales</taxon>
        <taxon>Poaceae</taxon>
        <taxon>PACMAD clade</taxon>
        <taxon>Arundinoideae</taxon>
        <taxon>Arundineae</taxon>
        <taxon>Arundo</taxon>
    </lineage>
</organism>
<protein>
    <submittedName>
        <fullName evidence="1">Uncharacterized protein</fullName>
    </submittedName>
</protein>
<proteinExistence type="predicted"/>
<sequence>MACQRRARVLSVPRLLWFARCNSWQPFCVAA</sequence>
<reference evidence="1" key="2">
    <citation type="journal article" date="2015" name="Data Brief">
        <title>Shoot transcriptome of the giant reed, Arundo donax.</title>
        <authorList>
            <person name="Barrero R.A."/>
            <person name="Guerrero F.D."/>
            <person name="Moolhuijzen P."/>
            <person name="Goolsby J.A."/>
            <person name="Tidwell J."/>
            <person name="Bellgard S.E."/>
            <person name="Bellgard M.I."/>
        </authorList>
    </citation>
    <scope>NUCLEOTIDE SEQUENCE</scope>
    <source>
        <tissue evidence="1">Shoot tissue taken approximately 20 cm above the soil surface</tissue>
    </source>
</reference>
<reference evidence="1" key="1">
    <citation type="submission" date="2014-09" db="EMBL/GenBank/DDBJ databases">
        <authorList>
            <person name="Magalhaes I.L.F."/>
            <person name="Oliveira U."/>
            <person name="Santos F.R."/>
            <person name="Vidigal T.H.D.A."/>
            <person name="Brescovit A.D."/>
            <person name="Santos A.J."/>
        </authorList>
    </citation>
    <scope>NUCLEOTIDE SEQUENCE</scope>
    <source>
        <tissue evidence="1">Shoot tissue taken approximately 20 cm above the soil surface</tissue>
    </source>
</reference>